<keyword evidence="7" id="KW-0812">Transmembrane</keyword>
<dbReference type="Pfam" id="PF00672">
    <property type="entry name" value="HAMP"/>
    <property type="match status" value="1"/>
</dbReference>
<evidence type="ECO:0000313" key="11">
    <source>
        <dbReference type="EMBL" id="MEZ8194363.1"/>
    </source>
</evidence>
<keyword evidence="7" id="KW-0472">Membrane</keyword>
<keyword evidence="6" id="KW-0175">Coiled coil</keyword>
<protein>
    <submittedName>
        <fullName evidence="11">Methyl-accepting chemotaxis protein</fullName>
    </submittedName>
</protein>
<evidence type="ECO:0000259" key="9">
    <source>
        <dbReference type="PROSITE" id="PS50192"/>
    </source>
</evidence>
<dbReference type="Gene3D" id="3.30.450.20">
    <property type="entry name" value="PAS domain"/>
    <property type="match status" value="1"/>
</dbReference>
<evidence type="ECO:0000256" key="4">
    <source>
        <dbReference type="ARBA" id="ARBA00029447"/>
    </source>
</evidence>
<organism evidence="11 12">
    <name type="scientific">Vibrio cortegadensis</name>
    <dbReference type="NCBI Taxonomy" id="1328770"/>
    <lineage>
        <taxon>Bacteria</taxon>
        <taxon>Pseudomonadati</taxon>
        <taxon>Pseudomonadota</taxon>
        <taxon>Gammaproteobacteria</taxon>
        <taxon>Vibrionales</taxon>
        <taxon>Vibrionaceae</taxon>
        <taxon>Vibrio</taxon>
    </lineage>
</organism>
<keyword evidence="2" id="KW-1003">Cell membrane</keyword>
<dbReference type="RefSeq" id="WP_371729907.1">
    <property type="nucleotide sequence ID" value="NZ_JBGOOT010000003.1"/>
</dbReference>
<accession>A0ABV4M4A7</accession>
<reference evidence="11 12" key="1">
    <citation type="submission" date="2024-06" db="EMBL/GenBank/DDBJ databases">
        <authorList>
            <person name="Steensen K."/>
            <person name="Seneca J."/>
            <person name="Bartlau N."/>
            <person name="Yu A.X."/>
            <person name="Polz M.F."/>
        </authorList>
    </citation>
    <scope>NUCLEOTIDE SEQUENCE [LARGE SCALE GENOMIC DNA]</scope>
    <source>
        <strain evidence="11 12">FF146</strain>
    </source>
</reference>
<dbReference type="EMBL" id="JBGOOT010000003">
    <property type="protein sequence ID" value="MEZ8194363.1"/>
    <property type="molecule type" value="Genomic_DNA"/>
</dbReference>
<evidence type="ECO:0000313" key="12">
    <source>
        <dbReference type="Proteomes" id="UP001569153"/>
    </source>
</evidence>
<dbReference type="PROSITE" id="PS50192">
    <property type="entry name" value="T_SNARE"/>
    <property type="match status" value="1"/>
</dbReference>
<evidence type="ECO:0000256" key="5">
    <source>
        <dbReference type="PROSITE-ProRule" id="PRU00284"/>
    </source>
</evidence>
<keyword evidence="3 5" id="KW-0807">Transducer</keyword>
<dbReference type="Proteomes" id="UP001569153">
    <property type="component" value="Unassembled WGS sequence"/>
</dbReference>
<dbReference type="SUPFAM" id="SSF58104">
    <property type="entry name" value="Methyl-accepting chemotaxis protein (MCP) signaling domain"/>
    <property type="match status" value="1"/>
</dbReference>
<evidence type="ECO:0000256" key="6">
    <source>
        <dbReference type="SAM" id="Coils"/>
    </source>
</evidence>
<evidence type="ECO:0000256" key="2">
    <source>
        <dbReference type="ARBA" id="ARBA00022519"/>
    </source>
</evidence>
<dbReference type="CDD" id="cd18774">
    <property type="entry name" value="PDC2_HK_sensor"/>
    <property type="match status" value="1"/>
</dbReference>
<keyword evidence="7" id="KW-1133">Transmembrane helix</keyword>
<dbReference type="CDD" id="cd11386">
    <property type="entry name" value="MCP_signal"/>
    <property type="match status" value="1"/>
</dbReference>
<dbReference type="PANTHER" id="PTHR32089:SF120">
    <property type="entry name" value="METHYL-ACCEPTING CHEMOTAXIS PROTEIN TLPQ"/>
    <property type="match status" value="1"/>
</dbReference>
<comment type="subcellular location">
    <subcellularLocation>
        <location evidence="1">Cell inner membrane</location>
        <topology evidence="1">Multi-pass membrane protein</topology>
    </subcellularLocation>
</comment>
<feature type="transmembrane region" description="Helical" evidence="7">
    <location>
        <begin position="420"/>
        <end position="438"/>
    </location>
</feature>
<evidence type="ECO:0000256" key="7">
    <source>
        <dbReference type="SAM" id="Phobius"/>
    </source>
</evidence>
<feature type="domain" description="HAMP" evidence="10">
    <location>
        <begin position="440"/>
        <end position="493"/>
    </location>
</feature>
<comment type="caution">
    <text evidence="11">The sequence shown here is derived from an EMBL/GenBank/DDBJ whole genome shotgun (WGS) entry which is preliminary data.</text>
</comment>
<dbReference type="Pfam" id="PF00015">
    <property type="entry name" value="MCPsignal"/>
    <property type="match status" value="1"/>
</dbReference>
<dbReference type="PROSITE" id="PS50885">
    <property type="entry name" value="HAMP"/>
    <property type="match status" value="1"/>
</dbReference>
<proteinExistence type="inferred from homology"/>
<keyword evidence="2" id="KW-0997">Cell inner membrane</keyword>
<dbReference type="Gene3D" id="1.10.287.950">
    <property type="entry name" value="Methyl-accepting chemotaxis protein"/>
    <property type="match status" value="1"/>
</dbReference>
<dbReference type="InterPro" id="IPR000727">
    <property type="entry name" value="T_SNARE_dom"/>
</dbReference>
<dbReference type="PANTHER" id="PTHR32089">
    <property type="entry name" value="METHYL-ACCEPTING CHEMOTAXIS PROTEIN MCPB"/>
    <property type="match status" value="1"/>
</dbReference>
<evidence type="ECO:0000256" key="1">
    <source>
        <dbReference type="ARBA" id="ARBA00004429"/>
    </source>
</evidence>
<dbReference type="InterPro" id="IPR004089">
    <property type="entry name" value="MCPsignal_dom"/>
</dbReference>
<sequence>MRIATKIILACTVLCAIGVVVSGGFVGWKASSLSKQALHERASSQLLSVREIKKGEIERYFDQIHFQLETLASDVAIQDALTAFSREFERYPIEQVSEQDYSALRNYYTSQFGALYRDKNDQKSANELSRLSQLSVAGQALQARYIGVNSNQVGEKHLLDSDPLNTGYDQVHERYHDSLRHFLTSFGYYDIFMVDNRGNVVYSVYKELDFATNLLTGPYRQSGLAKTYNQVKNASNRYFYIEDFSPYYPSYESAASFIGTPVFSGGQRIGALIFQMPVDAINSIMTFNQNWSAAGLGASGETYLIGQDGLLRSQPRFLIEDPSQYLSALSMAGVSASVVKNIKGKNSAIGLQPVESQTAKRALSGQSGYELVQDYRGISVLSAYAPINAAGLSWGILTEIDESEAFKDVTALNSAVQTTVIISIVVIVLISIGISYLVGNGISRPIRIASLQIQKISKGNDLTERLDERGKDEMSDLAVSLNKLFSQLQNMIKEFASATNELDRNTRTMSGNMSSTREAVNEQSHRTESVATAVNEMSASIAEVAQFANRAADFVKNANDTGSESVQVGLVLGNEMTELNAQMRTAVEAIGRLHSESNSIAEVLDVIQGIAEQTNLLALNAAIEAARAGEQGRGFAVVADEVRSLASRTQASTEEIRSKIESLQKETASVSTGIEEANTSVIKGVESCERNTEMLEQIVSMLTEINDMNIQIAAATEEQKAVTDEISGSITSIADASSSVSTQVNDVDEVLGALTDQAQELNKEMAQFKYE</sequence>
<evidence type="ECO:0000259" key="10">
    <source>
        <dbReference type="PROSITE" id="PS50885"/>
    </source>
</evidence>
<name>A0ABV4M4A7_9VIBR</name>
<feature type="coiled-coil region" evidence="6">
    <location>
        <begin position="705"/>
        <end position="771"/>
    </location>
</feature>
<dbReference type="CDD" id="cd06225">
    <property type="entry name" value="HAMP"/>
    <property type="match status" value="1"/>
</dbReference>
<dbReference type="SMART" id="SM00304">
    <property type="entry name" value="HAMP"/>
    <property type="match status" value="1"/>
</dbReference>
<dbReference type="PROSITE" id="PS50111">
    <property type="entry name" value="CHEMOTAXIS_TRANSDUC_2"/>
    <property type="match status" value="1"/>
</dbReference>
<evidence type="ECO:0000259" key="8">
    <source>
        <dbReference type="PROSITE" id="PS50111"/>
    </source>
</evidence>
<gene>
    <name evidence="11" type="ORF">ACED38_05595</name>
</gene>
<comment type="similarity">
    <text evidence="4">Belongs to the methyl-accepting chemotaxis (MCP) protein family.</text>
</comment>
<keyword evidence="12" id="KW-1185">Reference proteome</keyword>
<dbReference type="InterPro" id="IPR003660">
    <property type="entry name" value="HAMP_dom"/>
</dbReference>
<dbReference type="SMART" id="SM00283">
    <property type="entry name" value="MA"/>
    <property type="match status" value="1"/>
</dbReference>
<feature type="domain" description="T-SNARE coiled-coil homology" evidence="9">
    <location>
        <begin position="685"/>
        <end position="747"/>
    </location>
</feature>
<feature type="domain" description="Methyl-accepting transducer" evidence="8">
    <location>
        <begin position="498"/>
        <end position="734"/>
    </location>
</feature>
<evidence type="ECO:0000256" key="3">
    <source>
        <dbReference type="ARBA" id="ARBA00023224"/>
    </source>
</evidence>